<evidence type="ECO:0000313" key="5">
    <source>
        <dbReference type="Proteomes" id="UP000606974"/>
    </source>
</evidence>
<feature type="compositionally biased region" description="Polar residues" evidence="1">
    <location>
        <begin position="828"/>
        <end position="840"/>
    </location>
</feature>
<organism evidence="4 5">
    <name type="scientific">Endocarpon pusillum</name>
    <dbReference type="NCBI Taxonomy" id="364733"/>
    <lineage>
        <taxon>Eukaryota</taxon>
        <taxon>Fungi</taxon>
        <taxon>Dikarya</taxon>
        <taxon>Ascomycota</taxon>
        <taxon>Pezizomycotina</taxon>
        <taxon>Eurotiomycetes</taxon>
        <taxon>Chaetothyriomycetidae</taxon>
        <taxon>Verrucariales</taxon>
        <taxon>Verrucariaceae</taxon>
        <taxon>Endocarpon</taxon>
    </lineage>
</organism>
<dbReference type="Pfam" id="PF07923">
    <property type="entry name" value="N1221"/>
    <property type="match status" value="1"/>
</dbReference>
<feature type="region of interest" description="Disordered" evidence="1">
    <location>
        <begin position="796"/>
        <end position="868"/>
    </location>
</feature>
<feature type="region of interest" description="Disordered" evidence="1">
    <location>
        <begin position="671"/>
        <end position="708"/>
    </location>
</feature>
<gene>
    <name evidence="4" type="ORF">GJ744_000124</name>
</gene>
<feature type="compositionally biased region" description="Low complexity" evidence="1">
    <location>
        <begin position="801"/>
        <end position="813"/>
    </location>
</feature>
<feature type="domain" description="Far11/STRP C-terminal" evidence="3">
    <location>
        <begin position="552"/>
        <end position="1035"/>
    </location>
</feature>
<feature type="domain" description="Far11/STRP N-terminal" evidence="2">
    <location>
        <begin position="114"/>
        <end position="443"/>
    </location>
</feature>
<dbReference type="SMART" id="SM01292">
    <property type="entry name" value="N1221"/>
    <property type="match status" value="1"/>
</dbReference>
<feature type="compositionally biased region" description="Polar residues" evidence="1">
    <location>
        <begin position="671"/>
        <end position="690"/>
    </location>
</feature>
<feature type="region of interest" description="Disordered" evidence="1">
    <location>
        <begin position="23"/>
        <end position="97"/>
    </location>
</feature>
<evidence type="ECO:0008006" key="6">
    <source>
        <dbReference type="Google" id="ProtNLM"/>
    </source>
</evidence>
<dbReference type="PANTHER" id="PTHR13239">
    <property type="entry name" value="PROTEIN REQUIRED FOR HYPHAL ANASTOMOSIS HAM-2"/>
    <property type="match status" value="1"/>
</dbReference>
<evidence type="ECO:0000259" key="2">
    <source>
        <dbReference type="SMART" id="SM01292"/>
    </source>
</evidence>
<reference evidence="4" key="1">
    <citation type="submission" date="2020-02" db="EMBL/GenBank/DDBJ databases">
        <authorList>
            <person name="Palmer J.M."/>
        </authorList>
    </citation>
    <scope>NUCLEOTIDE SEQUENCE</scope>
    <source>
        <strain evidence="4">EPUS1.4</strain>
        <tissue evidence="4">Thallus</tissue>
    </source>
</reference>
<evidence type="ECO:0000313" key="4">
    <source>
        <dbReference type="EMBL" id="KAF7514354.1"/>
    </source>
</evidence>
<feature type="region of interest" description="Disordered" evidence="1">
    <location>
        <begin position="587"/>
        <end position="608"/>
    </location>
</feature>
<comment type="caution">
    <text evidence="4">The sequence shown here is derived from an EMBL/GenBank/DDBJ whole genome shotgun (WGS) entry which is preliminary data.</text>
</comment>
<dbReference type="GO" id="GO:0005829">
    <property type="term" value="C:cytosol"/>
    <property type="evidence" value="ECO:0007669"/>
    <property type="project" value="TreeGrafter"/>
</dbReference>
<dbReference type="InterPro" id="IPR012486">
    <property type="entry name" value="Far11/STRP_N"/>
</dbReference>
<name>A0A8H7AVL5_9EURO</name>
<keyword evidence="5" id="KW-1185">Reference proteome</keyword>
<dbReference type="PANTHER" id="PTHR13239:SF4">
    <property type="entry name" value="AT25231P"/>
    <property type="match status" value="1"/>
</dbReference>
<proteinExistence type="predicted"/>
<feature type="compositionally biased region" description="Pro residues" evidence="1">
    <location>
        <begin position="71"/>
        <end position="84"/>
    </location>
</feature>
<dbReference type="AlphaFoldDB" id="A0A8H7AVL5"/>
<dbReference type="EMBL" id="JAACFV010000001">
    <property type="protein sequence ID" value="KAF7514354.1"/>
    <property type="molecule type" value="Genomic_DNA"/>
</dbReference>
<dbReference type="GO" id="GO:0007010">
    <property type="term" value="P:cytoskeleton organization"/>
    <property type="evidence" value="ECO:0007669"/>
    <property type="project" value="TreeGrafter"/>
</dbReference>
<feature type="region of interest" description="Disordered" evidence="1">
    <location>
        <begin position="1064"/>
        <end position="1101"/>
    </location>
</feature>
<dbReference type="Pfam" id="PF11882">
    <property type="entry name" value="DUF3402"/>
    <property type="match status" value="1"/>
</dbReference>
<dbReference type="InterPro" id="IPR040185">
    <property type="entry name" value="Far11/STRP"/>
</dbReference>
<dbReference type="SMART" id="SM01293">
    <property type="entry name" value="DUF3402"/>
    <property type="match status" value="1"/>
</dbReference>
<feature type="region of interest" description="Disordered" evidence="1">
    <location>
        <begin position="488"/>
        <end position="508"/>
    </location>
</feature>
<evidence type="ECO:0000256" key="1">
    <source>
        <dbReference type="SAM" id="MobiDB-lite"/>
    </source>
</evidence>
<sequence>MEGHNDSSLPAVGRQLIVKADEVDQDGTAIQSPSKQLPLSALDQRDGVAPAASRSVQAKSTRPVLKRDGSAPPPPSQPPPPAPPSQHQDPDTPADSLSLPQLKQLVSQFPKVEKRAYAFQYADAQSFAEEIEAWFQYSEQDGTMILSAKDTFEQKWRSFSESHKELADEDSTWIDVGDDVRKNILLSVLSSLNHYDPHIRIESLEVMFYILGGAWATTAGLERQDESEDRSSDEDVDNRSNSVQLEWMHRGVDLLLECSGLQSLQDCMKTVFDDDNGEGLTSTETAEEREASPLELYNNSRIRERTLLLSCWYFFVESARHRDASGVGKSMRNVMLQLRPRFLVYCVELLARRRWEDISSISMMTRLLLLLWKSVLLLFGDTQNVLEHVKDVLQTKTDPLPADASQPSLTASPLDYHLFRQEITSKYPAYNPPLPLVPFEAEHKSMLPPLPHHPSRANTVTGSVAGFGQPDGNVSGSILHQPVHIATPAPSPPPSPVGPGGKAGKKQNFQTNQNFPFLYPPLDDSSNNIGGKGTTEFQDLMVGKKWEGSDIPASIIEAGQLFASRMRMTRAMRQLWKEREQFLKDDRGWEGKTPTVEDGEAGTNDENDWKEPIHAALGGGDNEAALHDLESRLEAVEDFFHFALPNLQSLIIVMMKTMLFNVQNIAIQNGSINDNGQSNGLPRTKSNLNVSQANNSPNPPAAPQASELSMEELNETRLREVCHKAMSGCLFLLLKWFKLSHVLKFEYLTQLLLDSNYIPLVLKYFAHQNLEDLVAIRYDRDDLGFFHFCHLNSDHPPLSPTSPATNSSPTSSPDEAMPPPILRHRRSPTNGTSHDPSQAVASPGKMDETTSHNDSNGFPPRPSVDELGHPLAPIPQTPITTFSFRQFQTSIHLLRILQKITRHKAHRILLLVQYKSSQILRRILRVPDPLLRLYVLKLFKSQVPYCGRKWRQGNMKVITAIYLHCRPELRDEWLAGMHDQSVEGEVDEALPLEWALRGLTFWWVKRNYPDAVKDGAAEGEGGIEEGERDFFQRELDQMGWGMAALGVGNGACGAGADNGEAVAFGEEAPAPNGNGNANANGGVGQNGEQWEQGGPLQLEGW</sequence>
<accession>A0A8H7AVL5</accession>
<protein>
    <recommendedName>
        <fullName evidence="6">Factor arrest protein 11</fullName>
    </recommendedName>
</protein>
<feature type="compositionally biased region" description="Low complexity" evidence="1">
    <location>
        <begin position="1064"/>
        <end position="1080"/>
    </location>
</feature>
<feature type="compositionally biased region" description="Polar residues" evidence="1">
    <location>
        <begin position="28"/>
        <end position="37"/>
    </location>
</feature>
<evidence type="ECO:0000259" key="3">
    <source>
        <dbReference type="SMART" id="SM01293"/>
    </source>
</evidence>
<dbReference type="OrthoDB" id="18234at2759"/>
<dbReference type="InterPro" id="IPR021819">
    <property type="entry name" value="Far11/STRP_C"/>
</dbReference>
<feature type="compositionally biased region" description="Acidic residues" evidence="1">
    <location>
        <begin position="597"/>
        <end position="606"/>
    </location>
</feature>
<dbReference type="Proteomes" id="UP000606974">
    <property type="component" value="Unassembled WGS sequence"/>
</dbReference>